<proteinExistence type="predicted"/>
<organism evidence="4 5">
    <name type="scientific">Cyclobacterium marinum (strain ATCC 25205 / DSM 745 / LMG 13164 / NCIMB 1802)</name>
    <name type="common">Flectobacillus marinus</name>
    <dbReference type="NCBI Taxonomy" id="880070"/>
    <lineage>
        <taxon>Bacteria</taxon>
        <taxon>Pseudomonadati</taxon>
        <taxon>Bacteroidota</taxon>
        <taxon>Cytophagia</taxon>
        <taxon>Cytophagales</taxon>
        <taxon>Cyclobacteriaceae</taxon>
        <taxon>Cyclobacterium</taxon>
    </lineage>
</organism>
<dbReference type="Pfam" id="PF01263">
    <property type="entry name" value="Aldose_epim"/>
    <property type="match status" value="1"/>
</dbReference>
<dbReference type="SUPFAM" id="SSF74650">
    <property type="entry name" value="Galactose mutarotase-like"/>
    <property type="match status" value="1"/>
</dbReference>
<dbReference type="HOGENOM" id="CLU_057834_1_0_10"/>
<evidence type="ECO:0000256" key="3">
    <source>
        <dbReference type="ARBA" id="ARBA00022837"/>
    </source>
</evidence>
<dbReference type="GO" id="GO:0030246">
    <property type="term" value="F:carbohydrate binding"/>
    <property type="evidence" value="ECO:0007669"/>
    <property type="project" value="InterPro"/>
</dbReference>
<keyword evidence="3" id="KW-0106">Calcium</keyword>
<reference evidence="5" key="1">
    <citation type="submission" date="2011-07" db="EMBL/GenBank/DDBJ databases">
        <title>The complete genome of Cyclobacterium marinum DSM 745.</title>
        <authorList>
            <person name="Lucas S."/>
            <person name="Han J."/>
            <person name="Lapidus A."/>
            <person name="Bruce D."/>
            <person name="Goodwin L."/>
            <person name="Pitluck S."/>
            <person name="Peters L."/>
            <person name="Kyrpides N."/>
            <person name="Mavromatis K."/>
            <person name="Ivanova N."/>
            <person name="Ovchinnikova G."/>
            <person name="Chertkov O."/>
            <person name="Detter J.C."/>
            <person name="Tapia R."/>
            <person name="Han C."/>
            <person name="Land M."/>
            <person name="Hauser L."/>
            <person name="Markowitz V."/>
            <person name="Cheng J.-F."/>
            <person name="Hugenholtz P."/>
            <person name="Woyke T."/>
            <person name="Wu D."/>
            <person name="Tindall B."/>
            <person name="Schuetze A."/>
            <person name="Brambilla E."/>
            <person name="Klenk H.-P."/>
            <person name="Eisen J.A."/>
        </authorList>
    </citation>
    <scope>NUCLEOTIDE SEQUENCE [LARGE SCALE GENOMIC DNA]</scope>
    <source>
        <strain evidence="5">ATCC 25205 / DSM 745 / LMG 13164 / NCIMB 1802</strain>
    </source>
</reference>
<protein>
    <submittedName>
        <fullName evidence="4">Aldose 1-epimerase</fullName>
    </submittedName>
</protein>
<dbReference type="AlphaFoldDB" id="G0J0I9"/>
<evidence type="ECO:0000256" key="1">
    <source>
        <dbReference type="ARBA" id="ARBA00001913"/>
    </source>
</evidence>
<dbReference type="InterPro" id="IPR014718">
    <property type="entry name" value="GH-type_carb-bd"/>
</dbReference>
<sequence length="297" mass="33370">MSSPSIHRLSLGQIEAQIATMGAECISLKKNGLEFLWQANPKVWGRHAPVLFPIVGKLKDNQYSHNGKTYTMGQHGFARDRDFELIEKTEQELTMVLKADELSKKVYPFDFELSIKYRLTDNGMHVTYNVRNPSENENLLFSIGAHPGFTCPLEAEKESFSDYLIDFGQKEINKLPLYTLDDGLISAQRKTLALVAGKIALDYKLFEKDALILDVAPITHVSVISQKTGKGFAMEFSDFKWLGIWTKEKGAKFVCLEPWNGIAATTDHDGSLENKLGIEKLLPQGLHTAEFKVELMG</sequence>
<dbReference type="InterPro" id="IPR037481">
    <property type="entry name" value="LacX"/>
</dbReference>
<dbReference type="CDD" id="cd09024">
    <property type="entry name" value="Aldose_epim_lacX"/>
    <property type="match status" value="1"/>
</dbReference>
<keyword evidence="5" id="KW-1185">Reference proteome</keyword>
<dbReference type="PANTHER" id="PTHR11122">
    <property type="entry name" value="APOSPORY-ASSOCIATED PROTEIN C-RELATED"/>
    <property type="match status" value="1"/>
</dbReference>
<dbReference type="PANTHER" id="PTHR11122:SF13">
    <property type="entry name" value="GLUCOSE-6-PHOSPHATE 1-EPIMERASE"/>
    <property type="match status" value="1"/>
</dbReference>
<dbReference type="RefSeq" id="WP_014018204.1">
    <property type="nucleotide sequence ID" value="NC_015914.1"/>
</dbReference>
<evidence type="ECO:0000313" key="4">
    <source>
        <dbReference type="EMBL" id="AEL23905.1"/>
    </source>
</evidence>
<name>G0J0I9_CYCMS</name>
<dbReference type="GO" id="GO:0005975">
    <property type="term" value="P:carbohydrate metabolic process"/>
    <property type="evidence" value="ECO:0007669"/>
    <property type="project" value="InterPro"/>
</dbReference>
<comment type="cofactor">
    <cofactor evidence="1">
        <name>Ca(2+)</name>
        <dbReference type="ChEBI" id="CHEBI:29108"/>
    </cofactor>
</comment>
<dbReference type="OrthoDB" id="9795355at2"/>
<dbReference type="eggNOG" id="COG2017">
    <property type="taxonomic scope" value="Bacteria"/>
</dbReference>
<evidence type="ECO:0000256" key="2">
    <source>
        <dbReference type="ARBA" id="ARBA00011245"/>
    </source>
</evidence>
<dbReference type="GO" id="GO:0016853">
    <property type="term" value="F:isomerase activity"/>
    <property type="evidence" value="ECO:0007669"/>
    <property type="project" value="InterPro"/>
</dbReference>
<gene>
    <name evidence="4" type="ordered locus">Cycma_0121</name>
</gene>
<accession>G0J0I9</accession>
<dbReference type="KEGG" id="cmr:Cycma_0121"/>
<dbReference type="InterPro" id="IPR008183">
    <property type="entry name" value="Aldose_1/G6P_1-epimerase"/>
</dbReference>
<dbReference type="Proteomes" id="UP000001635">
    <property type="component" value="Chromosome"/>
</dbReference>
<dbReference type="STRING" id="880070.Cycma_0121"/>
<dbReference type="EMBL" id="CP002955">
    <property type="protein sequence ID" value="AEL23905.1"/>
    <property type="molecule type" value="Genomic_DNA"/>
</dbReference>
<dbReference type="InterPro" id="IPR011013">
    <property type="entry name" value="Gal_mutarotase_sf_dom"/>
</dbReference>
<comment type="subunit">
    <text evidence="2">Monomer.</text>
</comment>
<dbReference type="Gene3D" id="2.70.98.10">
    <property type="match status" value="1"/>
</dbReference>
<evidence type="ECO:0000313" key="5">
    <source>
        <dbReference type="Proteomes" id="UP000001635"/>
    </source>
</evidence>